<comment type="caution">
    <text evidence="8">The sequence shown here is derived from an EMBL/GenBank/DDBJ whole genome shotgun (WGS) entry which is preliminary data.</text>
</comment>
<dbReference type="Pfam" id="PF07927">
    <property type="entry name" value="HicA_toxin"/>
    <property type="match status" value="1"/>
</dbReference>
<dbReference type="GO" id="GO:0016787">
    <property type="term" value="F:hydrolase activity"/>
    <property type="evidence" value="ECO:0007669"/>
    <property type="project" value="UniProtKB-KW"/>
</dbReference>
<dbReference type="InterPro" id="IPR012933">
    <property type="entry name" value="HicA_mRNA_interferase"/>
</dbReference>
<evidence type="ECO:0000256" key="5">
    <source>
        <dbReference type="ARBA" id="ARBA00022801"/>
    </source>
</evidence>
<dbReference type="SUPFAM" id="SSF54786">
    <property type="entry name" value="YcfA/nrd intein domain"/>
    <property type="match status" value="1"/>
</dbReference>
<dbReference type="GO" id="GO:0004519">
    <property type="term" value="F:endonuclease activity"/>
    <property type="evidence" value="ECO:0007669"/>
    <property type="project" value="UniProtKB-KW"/>
</dbReference>
<dbReference type="PANTHER" id="PTHR34873">
    <property type="entry name" value="SSR1766 PROTEIN"/>
    <property type="match status" value="1"/>
</dbReference>
<keyword evidence="7" id="KW-0346">Stress response</keyword>
<evidence type="ECO:0000313" key="9">
    <source>
        <dbReference type="Proteomes" id="UP000176444"/>
    </source>
</evidence>
<evidence type="ECO:0000256" key="2">
    <source>
        <dbReference type="ARBA" id="ARBA00022649"/>
    </source>
</evidence>
<sequence>MAKLPALKPKDVVKTLKKFGFEVKRQTGSHVRLIHPDGRATTVAIHSRDLPKGTLRAILKQSEISLDDFLKK</sequence>
<dbReference type="EMBL" id="MEUX01000024">
    <property type="protein sequence ID" value="OGC46991.1"/>
    <property type="molecule type" value="Genomic_DNA"/>
</dbReference>
<keyword evidence="3" id="KW-0540">Nuclease</keyword>
<proteinExistence type="inferred from homology"/>
<accession>A0A1F4UPT8</accession>
<evidence type="ECO:0000256" key="3">
    <source>
        <dbReference type="ARBA" id="ARBA00022722"/>
    </source>
</evidence>
<keyword evidence="6" id="KW-0694">RNA-binding</keyword>
<gene>
    <name evidence="8" type="ORF">A2713_00490</name>
</gene>
<dbReference type="Proteomes" id="UP000176444">
    <property type="component" value="Unassembled WGS sequence"/>
</dbReference>
<dbReference type="InterPro" id="IPR038570">
    <property type="entry name" value="HicA_sf"/>
</dbReference>
<evidence type="ECO:0000256" key="7">
    <source>
        <dbReference type="ARBA" id="ARBA00023016"/>
    </source>
</evidence>
<dbReference type="AlphaFoldDB" id="A0A1F4UPT8"/>
<evidence type="ECO:0008006" key="10">
    <source>
        <dbReference type="Google" id="ProtNLM"/>
    </source>
</evidence>
<protein>
    <recommendedName>
        <fullName evidence="10">Toxin HicA</fullName>
    </recommendedName>
</protein>
<name>A0A1F4UPT8_UNCKA</name>
<evidence type="ECO:0000313" key="8">
    <source>
        <dbReference type="EMBL" id="OGC46991.1"/>
    </source>
</evidence>
<keyword evidence="2" id="KW-1277">Toxin-antitoxin system</keyword>
<organism evidence="8 9">
    <name type="scientific">candidate division WWE3 bacterium RIFCSPHIGHO2_01_FULL_35_17</name>
    <dbReference type="NCBI Taxonomy" id="1802614"/>
    <lineage>
        <taxon>Bacteria</taxon>
        <taxon>Katanobacteria</taxon>
    </lineage>
</organism>
<keyword evidence="5" id="KW-0378">Hydrolase</keyword>
<evidence type="ECO:0000256" key="4">
    <source>
        <dbReference type="ARBA" id="ARBA00022759"/>
    </source>
</evidence>
<dbReference type="PANTHER" id="PTHR34873:SF3">
    <property type="entry name" value="ADDICTION MODULE TOXIN, HICA FAMILY"/>
    <property type="match status" value="1"/>
</dbReference>
<evidence type="ECO:0000256" key="1">
    <source>
        <dbReference type="ARBA" id="ARBA00006620"/>
    </source>
</evidence>
<dbReference type="Gene3D" id="3.30.920.30">
    <property type="entry name" value="Hypothetical protein"/>
    <property type="match status" value="1"/>
</dbReference>
<keyword evidence="4" id="KW-0255">Endonuclease</keyword>
<comment type="similarity">
    <text evidence="1">Belongs to the HicA mRNA interferase family.</text>
</comment>
<reference evidence="8 9" key="1">
    <citation type="journal article" date="2016" name="Nat. Commun.">
        <title>Thousands of microbial genomes shed light on interconnected biogeochemical processes in an aquifer system.</title>
        <authorList>
            <person name="Anantharaman K."/>
            <person name="Brown C.T."/>
            <person name="Hug L.A."/>
            <person name="Sharon I."/>
            <person name="Castelle C.J."/>
            <person name="Probst A.J."/>
            <person name="Thomas B.C."/>
            <person name="Singh A."/>
            <person name="Wilkins M.J."/>
            <person name="Karaoz U."/>
            <person name="Brodie E.L."/>
            <person name="Williams K.H."/>
            <person name="Hubbard S.S."/>
            <person name="Banfield J.F."/>
        </authorList>
    </citation>
    <scope>NUCLEOTIDE SEQUENCE [LARGE SCALE GENOMIC DNA]</scope>
</reference>
<dbReference type="GO" id="GO:0003729">
    <property type="term" value="F:mRNA binding"/>
    <property type="evidence" value="ECO:0007669"/>
    <property type="project" value="InterPro"/>
</dbReference>
<evidence type="ECO:0000256" key="6">
    <source>
        <dbReference type="ARBA" id="ARBA00022884"/>
    </source>
</evidence>